<accession>A0ABU4T5T7</accession>
<reference evidence="3 4" key="1">
    <citation type="submission" date="2023-11" db="EMBL/GenBank/DDBJ databases">
        <title>Lentzea sokolovensis, sp. nov., Lentzea kristufkii, sp. nov., and Lentzea miocenensis, sp. nov., rare actinobacteria from Sokolov Coal Basin, Miocene lacustrine sediment, Czech Republic.</title>
        <authorList>
            <person name="Lara A."/>
            <person name="Kotroba L."/>
            <person name="Nouioui I."/>
            <person name="Neumann-Schaal M."/>
            <person name="Mast Y."/>
            <person name="Chronakova A."/>
        </authorList>
    </citation>
    <scope>NUCLEOTIDE SEQUENCE [LARGE SCALE GENOMIC DNA]</scope>
    <source>
        <strain evidence="3 4">BCCO 10_0856</strain>
    </source>
</reference>
<evidence type="ECO:0000313" key="3">
    <source>
        <dbReference type="EMBL" id="MDX8033532.1"/>
    </source>
</evidence>
<organism evidence="3 4">
    <name type="scientific">Lentzea miocenica</name>
    <dbReference type="NCBI Taxonomy" id="3095431"/>
    <lineage>
        <taxon>Bacteria</taxon>
        <taxon>Bacillati</taxon>
        <taxon>Actinomycetota</taxon>
        <taxon>Actinomycetes</taxon>
        <taxon>Pseudonocardiales</taxon>
        <taxon>Pseudonocardiaceae</taxon>
        <taxon>Lentzea</taxon>
    </lineage>
</organism>
<evidence type="ECO:0008006" key="5">
    <source>
        <dbReference type="Google" id="ProtNLM"/>
    </source>
</evidence>
<feature type="signal peptide" evidence="2">
    <location>
        <begin position="1"/>
        <end position="20"/>
    </location>
</feature>
<feature type="chain" id="PRO_5046118648" description="DUF3558 domain-containing protein" evidence="2">
    <location>
        <begin position="21"/>
        <end position="177"/>
    </location>
</feature>
<sequence>MKRHLLLLLLVAGCTATPVATPPDTVSRTPTTTTTVATTSPRIDTPRKLPADPCLLLTAADFDTPLSDTPQPYPNMPRSCVFREGSGAETDLIVLVVFADAYVRPADTMEMLVGDGHSAASSCVTGSGVVECTTLVAVNATESFKVIAHLRNGNPDQVASLSQGYAKSAFKRVLVTS</sequence>
<dbReference type="RefSeq" id="WP_319968560.1">
    <property type="nucleotide sequence ID" value="NZ_JAXAVW010000021.1"/>
</dbReference>
<proteinExistence type="predicted"/>
<keyword evidence="2" id="KW-0732">Signal</keyword>
<evidence type="ECO:0000256" key="1">
    <source>
        <dbReference type="SAM" id="MobiDB-lite"/>
    </source>
</evidence>
<dbReference type="EMBL" id="JAXAVW010000021">
    <property type="protein sequence ID" value="MDX8033532.1"/>
    <property type="molecule type" value="Genomic_DNA"/>
</dbReference>
<evidence type="ECO:0000256" key="2">
    <source>
        <dbReference type="SAM" id="SignalP"/>
    </source>
</evidence>
<evidence type="ECO:0000313" key="4">
    <source>
        <dbReference type="Proteomes" id="UP001285521"/>
    </source>
</evidence>
<feature type="region of interest" description="Disordered" evidence="1">
    <location>
        <begin position="22"/>
        <end position="44"/>
    </location>
</feature>
<protein>
    <recommendedName>
        <fullName evidence="5">DUF3558 domain-containing protein</fullName>
    </recommendedName>
</protein>
<feature type="compositionally biased region" description="Low complexity" evidence="1">
    <location>
        <begin position="22"/>
        <end position="42"/>
    </location>
</feature>
<dbReference type="Proteomes" id="UP001285521">
    <property type="component" value="Unassembled WGS sequence"/>
</dbReference>
<name>A0ABU4T5T7_9PSEU</name>
<comment type="caution">
    <text evidence="3">The sequence shown here is derived from an EMBL/GenBank/DDBJ whole genome shotgun (WGS) entry which is preliminary data.</text>
</comment>
<keyword evidence="4" id="KW-1185">Reference proteome</keyword>
<gene>
    <name evidence="3" type="ORF">SK803_25210</name>
</gene>